<reference evidence="2 3" key="1">
    <citation type="submission" date="2019-12" db="EMBL/GenBank/DDBJ databases">
        <title>Rhizobium genotypes associated with high levels of biological nitrogen fixation by grain legumes in a temperate-maritime cropping system.</title>
        <authorList>
            <person name="Maluk M."/>
            <person name="Francesc Ferrando Molina F."/>
            <person name="Lopez Del Egido L."/>
            <person name="Lafos M."/>
            <person name="Langarica-Fuentes A."/>
            <person name="Gebre Yohannes G."/>
            <person name="Young M.W."/>
            <person name="Martin P."/>
            <person name="Gantlett R."/>
            <person name="Kenicer G."/>
            <person name="Hawes C."/>
            <person name="Begg G.S."/>
            <person name="Quilliam R.S."/>
            <person name="Squire G.R."/>
            <person name="Poole P.S."/>
            <person name="Young P.W."/>
            <person name="Iannetta P.M."/>
            <person name="James E.K."/>
        </authorList>
    </citation>
    <scope>NUCLEOTIDE SEQUENCE [LARGE SCALE GENOMIC DNA]</scope>
    <source>
        <strain evidence="2 3">JHI1096</strain>
    </source>
</reference>
<dbReference type="EMBL" id="WUEZ01000004">
    <property type="protein sequence ID" value="NEI33218.1"/>
    <property type="molecule type" value="Genomic_DNA"/>
</dbReference>
<protein>
    <submittedName>
        <fullName evidence="2">Uncharacterized protein</fullName>
    </submittedName>
</protein>
<name>A0A6P0B1H0_RHILE</name>
<feature type="region of interest" description="Disordered" evidence="1">
    <location>
        <begin position="1"/>
        <end position="59"/>
    </location>
</feature>
<organism evidence="2 3">
    <name type="scientific">Rhizobium leguminosarum</name>
    <dbReference type="NCBI Taxonomy" id="384"/>
    <lineage>
        <taxon>Bacteria</taxon>
        <taxon>Pseudomonadati</taxon>
        <taxon>Pseudomonadota</taxon>
        <taxon>Alphaproteobacteria</taxon>
        <taxon>Hyphomicrobiales</taxon>
        <taxon>Rhizobiaceae</taxon>
        <taxon>Rhizobium/Agrobacterium group</taxon>
        <taxon>Rhizobium</taxon>
    </lineage>
</organism>
<feature type="compositionally biased region" description="Gly residues" evidence="1">
    <location>
        <begin position="43"/>
        <end position="52"/>
    </location>
</feature>
<comment type="caution">
    <text evidence="2">The sequence shown here is derived from an EMBL/GenBank/DDBJ whole genome shotgun (WGS) entry which is preliminary data.</text>
</comment>
<feature type="compositionally biased region" description="Low complexity" evidence="1">
    <location>
        <begin position="8"/>
        <end position="24"/>
    </location>
</feature>
<dbReference type="RefSeq" id="WP_164575805.1">
    <property type="nucleotide sequence ID" value="NZ_CAXUSC020000001.1"/>
</dbReference>
<accession>A0A6P0B1H0</accession>
<dbReference type="AlphaFoldDB" id="A0A6P0B1H0"/>
<dbReference type="Proteomes" id="UP000471560">
    <property type="component" value="Unassembled WGS sequence"/>
</dbReference>
<gene>
    <name evidence="2" type="ORF">GR204_04245</name>
</gene>
<evidence type="ECO:0000256" key="1">
    <source>
        <dbReference type="SAM" id="MobiDB-lite"/>
    </source>
</evidence>
<evidence type="ECO:0000313" key="2">
    <source>
        <dbReference type="EMBL" id="NEI33218.1"/>
    </source>
</evidence>
<feature type="compositionally biased region" description="Basic and acidic residues" evidence="1">
    <location>
        <begin position="25"/>
        <end position="39"/>
    </location>
</feature>
<proteinExistence type="predicted"/>
<evidence type="ECO:0000313" key="3">
    <source>
        <dbReference type="Proteomes" id="UP000471560"/>
    </source>
</evidence>
<sequence>MSKRASDDQVQQQDQQQKQQQQQQIEERSLSTGYLDDKLSSVGGQGTSGGKGNKGKSKA</sequence>